<feature type="region of interest" description="Disordered" evidence="10">
    <location>
        <begin position="712"/>
        <end position="740"/>
    </location>
</feature>
<evidence type="ECO:0000256" key="3">
    <source>
        <dbReference type="ARBA" id="ARBA00022679"/>
    </source>
</evidence>
<feature type="binding site" evidence="9">
    <location>
        <position position="53"/>
    </location>
    <ligand>
        <name>ATP</name>
        <dbReference type="ChEBI" id="CHEBI:30616"/>
    </ligand>
</feature>
<evidence type="ECO:0000256" key="2">
    <source>
        <dbReference type="ARBA" id="ARBA00022527"/>
    </source>
</evidence>
<dbReference type="Proteomes" id="UP001634394">
    <property type="component" value="Unassembled WGS sequence"/>
</dbReference>
<dbReference type="PROSITE" id="PS00107">
    <property type="entry name" value="PROTEIN_KINASE_ATP"/>
    <property type="match status" value="1"/>
</dbReference>
<dbReference type="AlphaFoldDB" id="A0ABD3XDP5"/>
<keyword evidence="2" id="KW-0723">Serine/threonine-protein kinase</keyword>
<comment type="catalytic activity">
    <reaction evidence="7">
        <text>L-threonyl-[protein] + ATP = O-phospho-L-threonyl-[protein] + ADP + H(+)</text>
        <dbReference type="Rhea" id="RHEA:46608"/>
        <dbReference type="Rhea" id="RHEA-COMP:11060"/>
        <dbReference type="Rhea" id="RHEA-COMP:11605"/>
        <dbReference type="ChEBI" id="CHEBI:15378"/>
        <dbReference type="ChEBI" id="CHEBI:30013"/>
        <dbReference type="ChEBI" id="CHEBI:30616"/>
        <dbReference type="ChEBI" id="CHEBI:61977"/>
        <dbReference type="ChEBI" id="CHEBI:456216"/>
        <dbReference type="EC" id="2.7.11.1"/>
    </reaction>
</comment>
<keyword evidence="6 9" id="KW-0067">ATP-binding</keyword>
<accession>A0ABD3XDP5</accession>
<evidence type="ECO:0000256" key="6">
    <source>
        <dbReference type="ARBA" id="ARBA00022840"/>
    </source>
</evidence>
<feature type="region of interest" description="Disordered" evidence="10">
    <location>
        <begin position="450"/>
        <end position="481"/>
    </location>
</feature>
<evidence type="ECO:0000256" key="5">
    <source>
        <dbReference type="ARBA" id="ARBA00022777"/>
    </source>
</evidence>
<name>A0ABD3XDP5_SINWO</name>
<dbReference type="PROSITE" id="PS50011">
    <property type="entry name" value="PROTEIN_KINASE_DOM"/>
    <property type="match status" value="1"/>
</dbReference>
<organism evidence="12 13">
    <name type="scientific">Sinanodonta woodiana</name>
    <name type="common">Chinese pond mussel</name>
    <name type="synonym">Anodonta woodiana</name>
    <dbReference type="NCBI Taxonomy" id="1069815"/>
    <lineage>
        <taxon>Eukaryota</taxon>
        <taxon>Metazoa</taxon>
        <taxon>Spiralia</taxon>
        <taxon>Lophotrochozoa</taxon>
        <taxon>Mollusca</taxon>
        <taxon>Bivalvia</taxon>
        <taxon>Autobranchia</taxon>
        <taxon>Heteroconchia</taxon>
        <taxon>Palaeoheterodonta</taxon>
        <taxon>Unionida</taxon>
        <taxon>Unionoidea</taxon>
        <taxon>Unionidae</taxon>
        <taxon>Unioninae</taxon>
        <taxon>Sinanodonta</taxon>
    </lineage>
</organism>
<dbReference type="Gene3D" id="1.10.510.10">
    <property type="entry name" value="Transferase(Phosphotransferase) domain 1"/>
    <property type="match status" value="1"/>
</dbReference>
<evidence type="ECO:0000256" key="1">
    <source>
        <dbReference type="ARBA" id="ARBA00012513"/>
    </source>
</evidence>
<comment type="caution">
    <text evidence="12">The sequence shown here is derived from an EMBL/GenBank/DDBJ whole genome shotgun (WGS) entry which is preliminary data.</text>
</comment>
<dbReference type="Gene3D" id="3.30.200.20">
    <property type="entry name" value="Phosphorylase Kinase, domain 1"/>
    <property type="match status" value="1"/>
</dbReference>
<dbReference type="PANTHER" id="PTHR24346">
    <property type="entry name" value="MAP/MICROTUBULE AFFINITY-REGULATING KINASE"/>
    <property type="match status" value="1"/>
</dbReference>
<evidence type="ECO:0000256" key="4">
    <source>
        <dbReference type="ARBA" id="ARBA00022741"/>
    </source>
</evidence>
<keyword evidence="3" id="KW-0808">Transferase</keyword>
<feature type="compositionally biased region" description="Pro residues" evidence="10">
    <location>
        <begin position="721"/>
        <end position="734"/>
    </location>
</feature>
<proteinExistence type="predicted"/>
<protein>
    <recommendedName>
        <fullName evidence="1">non-specific serine/threonine protein kinase</fullName>
        <ecNumber evidence="1">2.7.11.1</ecNumber>
    </recommendedName>
</protein>
<evidence type="ECO:0000256" key="8">
    <source>
        <dbReference type="ARBA" id="ARBA00048679"/>
    </source>
</evidence>
<dbReference type="SUPFAM" id="SSF56112">
    <property type="entry name" value="Protein kinase-like (PK-like)"/>
    <property type="match status" value="1"/>
</dbReference>
<dbReference type="EMBL" id="JBJQND010000003">
    <property type="protein sequence ID" value="KAL3884240.1"/>
    <property type="molecule type" value="Genomic_DNA"/>
</dbReference>
<dbReference type="InterPro" id="IPR017441">
    <property type="entry name" value="Protein_kinase_ATP_BS"/>
</dbReference>
<dbReference type="EC" id="2.7.11.1" evidence="1"/>
<evidence type="ECO:0000313" key="13">
    <source>
        <dbReference type="Proteomes" id="UP001634394"/>
    </source>
</evidence>
<dbReference type="GO" id="GO:0005524">
    <property type="term" value="F:ATP binding"/>
    <property type="evidence" value="ECO:0007669"/>
    <property type="project" value="UniProtKB-UniRule"/>
</dbReference>
<evidence type="ECO:0000313" key="12">
    <source>
        <dbReference type="EMBL" id="KAL3884240.1"/>
    </source>
</evidence>
<dbReference type="FunFam" id="3.30.200.20:FF:000003">
    <property type="entry name" value="Non-specific serine/threonine protein kinase"/>
    <property type="match status" value="1"/>
</dbReference>
<gene>
    <name evidence="12" type="ORF">ACJMK2_030458</name>
</gene>
<feature type="domain" description="Protein kinase" evidence="11">
    <location>
        <begin position="24"/>
        <end position="225"/>
    </location>
</feature>
<feature type="compositionally biased region" description="Polar residues" evidence="10">
    <location>
        <begin position="455"/>
        <end position="481"/>
    </location>
</feature>
<keyword evidence="5" id="KW-0418">Kinase</keyword>
<feature type="compositionally biased region" description="Polar residues" evidence="10">
    <location>
        <begin position="546"/>
        <end position="562"/>
    </location>
</feature>
<dbReference type="InterPro" id="IPR000719">
    <property type="entry name" value="Prot_kinase_dom"/>
</dbReference>
<dbReference type="GO" id="GO:0004674">
    <property type="term" value="F:protein serine/threonine kinase activity"/>
    <property type="evidence" value="ECO:0007669"/>
    <property type="project" value="UniProtKB-KW"/>
</dbReference>
<reference evidence="12 13" key="1">
    <citation type="submission" date="2024-11" db="EMBL/GenBank/DDBJ databases">
        <title>Chromosome-level genome assembly of the freshwater bivalve Anodonta woodiana.</title>
        <authorList>
            <person name="Chen X."/>
        </authorList>
    </citation>
    <scope>NUCLEOTIDE SEQUENCE [LARGE SCALE GENOMIC DNA]</scope>
    <source>
        <strain evidence="12">MN2024</strain>
        <tissue evidence="12">Gills</tissue>
    </source>
</reference>
<dbReference type="InterPro" id="IPR011009">
    <property type="entry name" value="Kinase-like_dom_sf"/>
</dbReference>
<keyword evidence="4 9" id="KW-0547">Nucleotide-binding</keyword>
<evidence type="ECO:0000256" key="10">
    <source>
        <dbReference type="SAM" id="MobiDB-lite"/>
    </source>
</evidence>
<dbReference type="PANTHER" id="PTHR24346:SF79">
    <property type="entry name" value="PROTEIN KINASE DOMAIN-CONTAINING PROTEIN"/>
    <property type="match status" value="1"/>
</dbReference>
<comment type="catalytic activity">
    <reaction evidence="8">
        <text>L-seryl-[protein] + ATP = O-phospho-L-seryl-[protein] + ADP + H(+)</text>
        <dbReference type="Rhea" id="RHEA:17989"/>
        <dbReference type="Rhea" id="RHEA-COMP:9863"/>
        <dbReference type="Rhea" id="RHEA-COMP:11604"/>
        <dbReference type="ChEBI" id="CHEBI:15378"/>
        <dbReference type="ChEBI" id="CHEBI:29999"/>
        <dbReference type="ChEBI" id="CHEBI:30616"/>
        <dbReference type="ChEBI" id="CHEBI:83421"/>
        <dbReference type="ChEBI" id="CHEBI:456216"/>
        <dbReference type="EC" id="2.7.11.1"/>
    </reaction>
</comment>
<evidence type="ECO:0000256" key="7">
    <source>
        <dbReference type="ARBA" id="ARBA00047899"/>
    </source>
</evidence>
<keyword evidence="13" id="KW-1185">Reference proteome</keyword>
<evidence type="ECO:0000256" key="9">
    <source>
        <dbReference type="PROSITE-ProRule" id="PRU10141"/>
    </source>
</evidence>
<feature type="region of interest" description="Disordered" evidence="10">
    <location>
        <begin position="523"/>
        <end position="562"/>
    </location>
</feature>
<dbReference type="Pfam" id="PF00069">
    <property type="entry name" value="Pkinase"/>
    <property type="match status" value="2"/>
</dbReference>
<feature type="region of interest" description="Disordered" evidence="10">
    <location>
        <begin position="312"/>
        <end position="336"/>
    </location>
</feature>
<evidence type="ECO:0000259" key="11">
    <source>
        <dbReference type="PROSITE" id="PS50011"/>
    </source>
</evidence>
<sequence length="755" mass="84968">MDAFGPQSKENYETLEKKKKVGNYLLGHVIGEGAFSKVRQGLHIIAREKVAVKIVSKKALLLRDYLKKNIRREVIMLQRLDHPNIIRLYEIMETSNSYYLVMELAGGGEFIKYLAGNNVFYGDSSLQTQCGSPAYAAPEIFCNRKYGPAVDVWSLGVCMFAMLTGELPFVPTPSSNFTQLHSIILKGCTMPVGISDECADLLRRMLLPDDKQRIKVDDILVHPWMRHGYEEPIITRQPPTGKLFPPIPKGCILNYMTKVFHFMENDVFYSVIERKVNAVAAAYHLLQKRFDKGLHMIGFSLDMYGTSLAPNHRGDEGARASAGSKRTEVSLTNSTGPMPISDLNMGQIAGLKYRNYLDMLKHSNERKQSSAQKNSHRDVIIARQRTRTTLTKQKMQGPNQTTADKPEFILTYDENDGLKYNASKYEWDPAVIVSRDKKLKVEDRQYVNKKGDNTKVGNNTAVNDNNDLSMTETGENHESTSNISNELHNYTVAAKMKHTPDIAPKISKHSINHQVSQYPAQLQPKPEHNVSKFSASHHQPIPSVPIKSQHSPRSPFKPQTSQLIRSENYTSDRFSKQRTLAVDDQYNADAWNTFHKQKARLARGATFSLARSKTVTYSNPISCPKELTPREAKAFYEEIQQAQLVGTGRRLIERVKMSPRDDAFDSWHRNLRTASGNRQFPDLVSAGTSRPQTQYGSVREADIQTIIQLPGVSGSQDRITPSPPPPPPPSPPPRQTMVDGVMPIIKVEITASARF</sequence>